<organism evidence="7 8">
    <name type="scientific">Paenibacillus chungangensis</name>
    <dbReference type="NCBI Taxonomy" id="696535"/>
    <lineage>
        <taxon>Bacteria</taxon>
        <taxon>Bacillati</taxon>
        <taxon>Bacillota</taxon>
        <taxon>Bacilli</taxon>
        <taxon>Bacillales</taxon>
        <taxon>Paenibacillaceae</taxon>
        <taxon>Paenibacillus</taxon>
    </lineage>
</organism>
<dbReference type="RefSeq" id="WP_377567221.1">
    <property type="nucleotide sequence ID" value="NZ_JBHTJZ010000048.1"/>
</dbReference>
<protein>
    <submittedName>
        <fullName evidence="7">Tyrosine-type recombinase/integrase</fullName>
    </submittedName>
</protein>
<dbReference type="InterPro" id="IPR010998">
    <property type="entry name" value="Integrase_recombinase_N"/>
</dbReference>
<dbReference type="PROSITE" id="PS51898">
    <property type="entry name" value="TYR_RECOMBINASE"/>
    <property type="match status" value="1"/>
</dbReference>
<dbReference type="EMBL" id="JBHTJZ010000048">
    <property type="protein sequence ID" value="MFD0961544.1"/>
    <property type="molecule type" value="Genomic_DNA"/>
</dbReference>
<name>A0ABW3HVK7_9BACL</name>
<dbReference type="InterPro" id="IPR044068">
    <property type="entry name" value="CB"/>
</dbReference>
<proteinExistence type="predicted"/>
<feature type="domain" description="Tyr recombinase" evidence="5">
    <location>
        <begin position="106"/>
        <end position="294"/>
    </location>
</feature>
<evidence type="ECO:0000259" key="5">
    <source>
        <dbReference type="PROSITE" id="PS51898"/>
    </source>
</evidence>
<evidence type="ECO:0000256" key="4">
    <source>
        <dbReference type="PROSITE-ProRule" id="PRU01248"/>
    </source>
</evidence>
<evidence type="ECO:0000313" key="8">
    <source>
        <dbReference type="Proteomes" id="UP001596989"/>
    </source>
</evidence>
<dbReference type="Gene3D" id="1.10.443.10">
    <property type="entry name" value="Intergrase catalytic core"/>
    <property type="match status" value="1"/>
</dbReference>
<keyword evidence="8" id="KW-1185">Reference proteome</keyword>
<evidence type="ECO:0000259" key="6">
    <source>
        <dbReference type="PROSITE" id="PS51900"/>
    </source>
</evidence>
<dbReference type="Gene3D" id="1.10.150.130">
    <property type="match status" value="2"/>
</dbReference>
<evidence type="ECO:0000256" key="3">
    <source>
        <dbReference type="ARBA" id="ARBA00023172"/>
    </source>
</evidence>
<keyword evidence="3" id="KW-0233">DNA recombination</keyword>
<dbReference type="PANTHER" id="PTHR30349">
    <property type="entry name" value="PHAGE INTEGRASE-RELATED"/>
    <property type="match status" value="1"/>
</dbReference>
<comment type="caution">
    <text evidence="7">The sequence shown here is derived from an EMBL/GenBank/DDBJ whole genome shotgun (WGS) entry which is preliminary data.</text>
</comment>
<feature type="domain" description="Core-binding (CB)" evidence="6">
    <location>
        <begin position="1"/>
        <end position="83"/>
    </location>
</feature>
<keyword evidence="1" id="KW-0229">DNA integration</keyword>
<evidence type="ECO:0000256" key="2">
    <source>
        <dbReference type="ARBA" id="ARBA00023125"/>
    </source>
</evidence>
<dbReference type="SUPFAM" id="SSF56349">
    <property type="entry name" value="DNA breaking-rejoining enzymes"/>
    <property type="match status" value="2"/>
</dbReference>
<gene>
    <name evidence="7" type="ORF">ACFQ2I_19515</name>
</gene>
<dbReference type="Pfam" id="PF00589">
    <property type="entry name" value="Phage_integrase"/>
    <property type="match status" value="1"/>
</dbReference>
<feature type="non-terminal residue" evidence="7">
    <location>
        <position position="445"/>
    </location>
</feature>
<dbReference type="Proteomes" id="UP001596989">
    <property type="component" value="Unassembled WGS sequence"/>
</dbReference>
<dbReference type="InterPro" id="IPR013762">
    <property type="entry name" value="Integrase-like_cat_sf"/>
</dbReference>
<dbReference type="CDD" id="cd00397">
    <property type="entry name" value="DNA_BRE_C"/>
    <property type="match status" value="1"/>
</dbReference>
<reference evidence="8" key="1">
    <citation type="journal article" date="2019" name="Int. J. Syst. Evol. Microbiol.">
        <title>The Global Catalogue of Microorganisms (GCM) 10K type strain sequencing project: providing services to taxonomists for standard genome sequencing and annotation.</title>
        <authorList>
            <consortium name="The Broad Institute Genomics Platform"/>
            <consortium name="The Broad Institute Genome Sequencing Center for Infectious Disease"/>
            <person name="Wu L."/>
            <person name="Ma J."/>
        </authorList>
    </citation>
    <scope>NUCLEOTIDE SEQUENCE [LARGE SCALE GENOMIC DNA]</scope>
    <source>
        <strain evidence="8">CCUG 59129</strain>
    </source>
</reference>
<keyword evidence="2 4" id="KW-0238">DNA-binding</keyword>
<dbReference type="InterPro" id="IPR004107">
    <property type="entry name" value="Integrase_SAM-like_N"/>
</dbReference>
<evidence type="ECO:0000313" key="7">
    <source>
        <dbReference type="EMBL" id="MFD0961544.1"/>
    </source>
</evidence>
<dbReference type="InterPro" id="IPR002104">
    <property type="entry name" value="Integrase_catalytic"/>
</dbReference>
<sequence>MESIIESYREYQSVIRGYTPKVVLGTWRELMKLAAHLQAQSLVLETVELVHLENYCIERTKDKSLGYRNLIVSQIRSFFTYLHQQEYRSDSPALGLSYTNLDAHQALPEIATFEEVQDCLKELRRQIKSCLGRKQFDPIRKRNLALFALMYATGIRAGEAANLRLRDVLWEEQILCIHAGKGRKDRRVPVVGEVLELLQVYLATRQDLSTDAPLFLTWRKEAMNNNLVGVTFRSYSEMWAKPLRPHQLRHTCATHLFQEGGNIVYIKDWLGHKRITTTLHYARIQNPEIAATLEVHPINAAALPVPPKLRLVEGSRQKLKSSLRRKYTVTPVADALTGTLSKQIEEFLRTAAGMGKYSKSSLKEFRFSLTRFAVGCSSCMEQGVGALRGADIIRWLSSRRQAGISPFTIDKNLSHLRSFLAYAVDRGWRSDNPMEALKMVPRQPK</sequence>
<dbReference type="Pfam" id="PF02899">
    <property type="entry name" value="Phage_int_SAM_1"/>
    <property type="match status" value="1"/>
</dbReference>
<dbReference type="PROSITE" id="PS51900">
    <property type="entry name" value="CB"/>
    <property type="match status" value="2"/>
</dbReference>
<dbReference type="PANTHER" id="PTHR30349:SF90">
    <property type="entry name" value="TYROSINE RECOMBINASE XERD"/>
    <property type="match status" value="1"/>
</dbReference>
<dbReference type="InterPro" id="IPR050090">
    <property type="entry name" value="Tyrosine_recombinase_XerCD"/>
</dbReference>
<dbReference type="InterPro" id="IPR011010">
    <property type="entry name" value="DNA_brk_join_enz"/>
</dbReference>
<accession>A0ABW3HVK7</accession>
<evidence type="ECO:0000256" key="1">
    <source>
        <dbReference type="ARBA" id="ARBA00022908"/>
    </source>
</evidence>
<feature type="domain" description="Core-binding (CB)" evidence="6">
    <location>
        <begin position="338"/>
        <end position="424"/>
    </location>
</feature>